<dbReference type="STRING" id="1077348.A0A2G8SQ34"/>
<feature type="domain" description="HNH nuclease" evidence="1">
    <location>
        <begin position="134"/>
        <end position="235"/>
    </location>
</feature>
<dbReference type="AlphaFoldDB" id="A0A2G8SQ34"/>
<comment type="caution">
    <text evidence="2">The sequence shown here is derived from an EMBL/GenBank/DDBJ whole genome shotgun (WGS) entry which is preliminary data.</text>
</comment>
<dbReference type="OrthoDB" id="3163863at2759"/>
<evidence type="ECO:0000259" key="1">
    <source>
        <dbReference type="Pfam" id="PF13391"/>
    </source>
</evidence>
<protein>
    <recommendedName>
        <fullName evidence="1">HNH nuclease domain-containing protein</fullName>
    </recommendedName>
</protein>
<dbReference type="EMBL" id="AYKW01000002">
    <property type="protein sequence ID" value="PIL35860.1"/>
    <property type="molecule type" value="Genomic_DNA"/>
</dbReference>
<evidence type="ECO:0000313" key="2">
    <source>
        <dbReference type="EMBL" id="PIL35860.1"/>
    </source>
</evidence>
<dbReference type="InterPro" id="IPR003615">
    <property type="entry name" value="HNH_nuc"/>
</dbReference>
<accession>A0A2G8SQ34</accession>
<proteinExistence type="predicted"/>
<keyword evidence="3" id="KW-1185">Reference proteome</keyword>
<sequence>MPSLSLDALVNRAAHAVRQHASQRDQDLLLAVLQYAPNDKGKANVANKILHCGAAYKGPQKENSSHFAQLSDFFWRNIIVPVRVSGGKTPQPRSRMSHSGITSADALRSPAGTEAVNALNSVTDVALRRDRHRCVISGKVDPEAIANGLGVPIGTGFEVSRVAHIIPFSLRNSVGYTSTSASASAAHLPSIWCALECFGGTSLASLMYAGINSLDNVITLSATLHRYFTAFQIALEPLPDVPNAYKVLTWGKVAPRLGLPKTVKLSSPTDVPLPNPAYLALHAAICKLVWASARAEELTAVLDDLEEVTLLAEDGSSANLINIAIYRSLAAEA</sequence>
<dbReference type="Proteomes" id="UP000230002">
    <property type="component" value="Unassembled WGS sequence"/>
</dbReference>
<name>A0A2G8SQ34_9APHY</name>
<dbReference type="Pfam" id="PF13391">
    <property type="entry name" value="HNH_2"/>
    <property type="match status" value="1"/>
</dbReference>
<reference evidence="2 3" key="1">
    <citation type="journal article" date="2015" name="Sci. Rep.">
        <title>Chromosome-level genome map provides insights into diverse defense mechanisms in the medicinal fungus Ganoderma sinense.</title>
        <authorList>
            <person name="Zhu Y."/>
            <person name="Xu J."/>
            <person name="Sun C."/>
            <person name="Zhou S."/>
            <person name="Xu H."/>
            <person name="Nelson D.R."/>
            <person name="Qian J."/>
            <person name="Song J."/>
            <person name="Luo H."/>
            <person name="Xiang L."/>
            <person name="Li Y."/>
            <person name="Xu Z."/>
            <person name="Ji A."/>
            <person name="Wang L."/>
            <person name="Lu S."/>
            <person name="Hayward A."/>
            <person name="Sun W."/>
            <person name="Li X."/>
            <person name="Schwartz D.C."/>
            <person name="Wang Y."/>
            <person name="Chen S."/>
        </authorList>
    </citation>
    <scope>NUCLEOTIDE SEQUENCE [LARGE SCALE GENOMIC DNA]</scope>
    <source>
        <strain evidence="2 3">ZZ0214-1</strain>
    </source>
</reference>
<gene>
    <name evidence="2" type="ORF">GSI_01520</name>
</gene>
<evidence type="ECO:0000313" key="3">
    <source>
        <dbReference type="Proteomes" id="UP000230002"/>
    </source>
</evidence>
<organism evidence="2 3">
    <name type="scientific">Ganoderma sinense ZZ0214-1</name>
    <dbReference type="NCBI Taxonomy" id="1077348"/>
    <lineage>
        <taxon>Eukaryota</taxon>
        <taxon>Fungi</taxon>
        <taxon>Dikarya</taxon>
        <taxon>Basidiomycota</taxon>
        <taxon>Agaricomycotina</taxon>
        <taxon>Agaricomycetes</taxon>
        <taxon>Polyporales</taxon>
        <taxon>Polyporaceae</taxon>
        <taxon>Ganoderma</taxon>
    </lineage>
</organism>